<sequence length="207" mass="23366">MKKLYTNIAKLFSLAIVSVMILSSGFTYADEIKTIESGIYQLNNDVNYDGAEIGMTMARSYTNEVMNLEYTKEKKSYTIEFLGTDYMENYRIAVNDKEVEVEVVEANEEANAIKLKFDINDVNDKIVAKIYVDAMGRDVEFEIIPKVDTLNLIEKIEELEEKVEEAKETTTKEDETTEEKSGGSPVVIAVGVVMIVGAIVVMKRKKK</sequence>
<dbReference type="InterPro" id="IPR006635">
    <property type="entry name" value="NEAT_dom"/>
</dbReference>
<dbReference type="OrthoDB" id="1751882at2"/>
<dbReference type="InterPro" id="IPR037250">
    <property type="entry name" value="NEAT_dom_sf"/>
</dbReference>
<dbReference type="GO" id="GO:0030313">
    <property type="term" value="C:cell envelope"/>
    <property type="evidence" value="ECO:0007669"/>
    <property type="project" value="UniProtKB-SubCell"/>
</dbReference>
<reference evidence="7 8" key="1">
    <citation type="journal article" date="2017" name="Genome Announc.">
        <title>Draft Genome Sequence of Romboutsia weinsteinii sp. nov. Strain CCRI-19649(T) Isolated from Surface Water.</title>
        <authorList>
            <person name="Maheux A.F."/>
            <person name="Boudreau D.K."/>
            <person name="Berube E."/>
            <person name="Boissinot M."/>
            <person name="Cantin P."/>
            <person name="Raymond F."/>
            <person name="Corbeil J."/>
            <person name="Omar R.F."/>
            <person name="Bergeron M.G."/>
        </authorList>
    </citation>
    <scope>NUCLEOTIDE SEQUENCE [LARGE SCALE GENOMIC DNA]</scope>
    <source>
        <strain evidence="7 8">CCRI-19649</strain>
    </source>
</reference>
<evidence type="ECO:0000313" key="8">
    <source>
        <dbReference type="Proteomes" id="UP000215694"/>
    </source>
</evidence>
<dbReference type="AlphaFoldDB" id="A0A371J870"/>
<comment type="caution">
    <text evidence="7">The sequence shown here is derived from an EMBL/GenBank/DDBJ whole genome shotgun (WGS) entry which is preliminary data.</text>
</comment>
<dbReference type="SUPFAM" id="SSF158911">
    <property type="entry name" value="NEAT domain-like"/>
    <property type="match status" value="1"/>
</dbReference>
<feature type="domain" description="NEAT" evidence="6">
    <location>
        <begin position="35"/>
        <end position="163"/>
    </location>
</feature>
<feature type="compositionally biased region" description="Basic and acidic residues" evidence="3">
    <location>
        <begin position="164"/>
        <end position="181"/>
    </location>
</feature>
<name>A0A371J870_9FIRM</name>
<gene>
    <name evidence="7" type="ORF">CHL78_003210</name>
</gene>
<dbReference type="EMBL" id="NOJY02000004">
    <property type="protein sequence ID" value="RDY28944.1"/>
    <property type="molecule type" value="Genomic_DNA"/>
</dbReference>
<dbReference type="RefSeq" id="WP_094368696.1">
    <property type="nucleotide sequence ID" value="NZ_NOJY02000004.1"/>
</dbReference>
<dbReference type="Gene3D" id="2.60.40.1850">
    <property type="match status" value="1"/>
</dbReference>
<keyword evidence="8" id="KW-1185">Reference proteome</keyword>
<keyword evidence="4" id="KW-0472">Membrane</keyword>
<comment type="subcellular location">
    <subcellularLocation>
        <location evidence="1">Cell envelope</location>
    </subcellularLocation>
</comment>
<feature type="signal peptide" evidence="5">
    <location>
        <begin position="1"/>
        <end position="29"/>
    </location>
</feature>
<dbReference type="PROSITE" id="PS50978">
    <property type="entry name" value="NEAT"/>
    <property type="match status" value="1"/>
</dbReference>
<keyword evidence="2 5" id="KW-0732">Signal</keyword>
<dbReference type="Pfam" id="PF05031">
    <property type="entry name" value="NEAT"/>
    <property type="match status" value="1"/>
</dbReference>
<feature type="region of interest" description="Disordered" evidence="3">
    <location>
        <begin position="163"/>
        <end position="182"/>
    </location>
</feature>
<dbReference type="SMART" id="SM00725">
    <property type="entry name" value="NEAT"/>
    <property type="match status" value="1"/>
</dbReference>
<keyword evidence="4" id="KW-1133">Transmembrane helix</keyword>
<organism evidence="7 8">
    <name type="scientific">Romboutsia weinsteinii</name>
    <dbReference type="NCBI Taxonomy" id="2020949"/>
    <lineage>
        <taxon>Bacteria</taxon>
        <taxon>Bacillati</taxon>
        <taxon>Bacillota</taxon>
        <taxon>Clostridia</taxon>
        <taxon>Peptostreptococcales</taxon>
        <taxon>Peptostreptococcaceae</taxon>
        <taxon>Romboutsia</taxon>
    </lineage>
</organism>
<evidence type="ECO:0000256" key="4">
    <source>
        <dbReference type="SAM" id="Phobius"/>
    </source>
</evidence>
<evidence type="ECO:0000259" key="6">
    <source>
        <dbReference type="PROSITE" id="PS50978"/>
    </source>
</evidence>
<evidence type="ECO:0000313" key="7">
    <source>
        <dbReference type="EMBL" id="RDY28944.1"/>
    </source>
</evidence>
<evidence type="ECO:0000256" key="3">
    <source>
        <dbReference type="SAM" id="MobiDB-lite"/>
    </source>
</evidence>
<feature type="transmembrane region" description="Helical" evidence="4">
    <location>
        <begin position="182"/>
        <end position="202"/>
    </location>
</feature>
<proteinExistence type="predicted"/>
<evidence type="ECO:0000256" key="5">
    <source>
        <dbReference type="SAM" id="SignalP"/>
    </source>
</evidence>
<evidence type="ECO:0000256" key="2">
    <source>
        <dbReference type="ARBA" id="ARBA00022729"/>
    </source>
</evidence>
<keyword evidence="4" id="KW-0812">Transmembrane</keyword>
<feature type="chain" id="PRO_5016794337" description="NEAT domain-containing protein" evidence="5">
    <location>
        <begin position="30"/>
        <end position="207"/>
    </location>
</feature>
<protein>
    <recommendedName>
        <fullName evidence="6">NEAT domain-containing protein</fullName>
    </recommendedName>
</protein>
<accession>A0A371J870</accession>
<dbReference type="Proteomes" id="UP000215694">
    <property type="component" value="Unassembled WGS sequence"/>
</dbReference>
<dbReference type="CDD" id="cd06920">
    <property type="entry name" value="NEAT"/>
    <property type="match status" value="1"/>
</dbReference>
<evidence type="ECO:0000256" key="1">
    <source>
        <dbReference type="ARBA" id="ARBA00004196"/>
    </source>
</evidence>